<dbReference type="Gene3D" id="1.10.890.10">
    <property type="entry name" value="HNS-dependent expression A"/>
    <property type="match status" value="1"/>
</dbReference>
<dbReference type="EMBL" id="CP038469">
    <property type="protein sequence ID" value="QBX83333.1"/>
    <property type="molecule type" value="Genomic_DNA"/>
</dbReference>
<protein>
    <submittedName>
        <fullName evidence="4">ABC transporter substrate-binding protein</fullName>
    </submittedName>
</protein>
<dbReference type="Proteomes" id="UP000296284">
    <property type="component" value="Chromosome"/>
</dbReference>
<evidence type="ECO:0000313" key="5">
    <source>
        <dbReference type="Proteomes" id="UP000296284"/>
    </source>
</evidence>
<keyword evidence="5" id="KW-1185">Reference proteome</keyword>
<sequence>MVSISASMNRVFAAEATEVAPQDMTCKEFVNLSSKYMTAIAFVVVNKNSDFKGDDYVSLHEVETVSVPKILKQCHQTPSAKLGELIGRVK</sequence>
<dbReference type="InterPro" id="IPR010486">
    <property type="entry name" value="HNS-dep_expression_A/B"/>
</dbReference>
<keyword evidence="1" id="KW-0732">Signal</keyword>
<evidence type="ECO:0000313" key="4">
    <source>
        <dbReference type="EMBL" id="QBX83333.1"/>
    </source>
</evidence>
<keyword evidence="3" id="KW-0143">Chaperone</keyword>
<name>A0ABX5TC86_9ENTR</name>
<evidence type="ECO:0000256" key="1">
    <source>
        <dbReference type="ARBA" id="ARBA00022729"/>
    </source>
</evidence>
<evidence type="ECO:0000256" key="3">
    <source>
        <dbReference type="ARBA" id="ARBA00023186"/>
    </source>
</evidence>
<dbReference type="InterPro" id="IPR038303">
    <property type="entry name" value="HdeA/HdeB_sf"/>
</dbReference>
<gene>
    <name evidence="4" type="ORF">E4Z61_22560</name>
</gene>
<evidence type="ECO:0000256" key="2">
    <source>
        <dbReference type="ARBA" id="ARBA00022764"/>
    </source>
</evidence>
<proteinExistence type="predicted"/>
<keyword evidence="2" id="KW-0574">Periplasm</keyword>
<dbReference type="Pfam" id="PF06411">
    <property type="entry name" value="HdeA"/>
    <property type="match status" value="1"/>
</dbReference>
<organism evidence="4 5">
    <name type="scientific">Citrobacter tructae</name>
    <dbReference type="NCBI Taxonomy" id="2562449"/>
    <lineage>
        <taxon>Bacteria</taxon>
        <taxon>Pseudomonadati</taxon>
        <taxon>Pseudomonadota</taxon>
        <taxon>Gammaproteobacteria</taxon>
        <taxon>Enterobacterales</taxon>
        <taxon>Enterobacteriaceae</taxon>
        <taxon>Citrobacter</taxon>
    </lineage>
</organism>
<accession>A0ABX5TC86</accession>
<reference evidence="4 5" key="1">
    <citation type="submission" date="2019-03" db="EMBL/GenBank/DDBJ databases">
        <title>Complete genome sequence of Citrobacter sp. SNU WT2 isolated from diseased rainbow trout.</title>
        <authorList>
            <person name="Oh W.T."/>
            <person name="Park S.C."/>
        </authorList>
    </citation>
    <scope>NUCLEOTIDE SEQUENCE [LARGE SCALE GENOMIC DNA]</scope>
    <source>
        <strain evidence="4 5">SNU WT2</strain>
    </source>
</reference>